<keyword evidence="1 2" id="KW-0694">RNA-binding</keyword>
<dbReference type="SUPFAM" id="SSF54928">
    <property type="entry name" value="RNA-binding domain, RBD"/>
    <property type="match status" value="2"/>
</dbReference>
<protein>
    <recommendedName>
        <fullName evidence="4">RRM domain-containing protein</fullName>
    </recommendedName>
</protein>
<accession>A0A401SHM3</accession>
<dbReference type="PROSITE" id="PS50102">
    <property type="entry name" value="RRM"/>
    <property type="match status" value="2"/>
</dbReference>
<evidence type="ECO:0000259" key="4">
    <source>
        <dbReference type="PROSITE" id="PS50102"/>
    </source>
</evidence>
<feature type="domain" description="RRM" evidence="4">
    <location>
        <begin position="65"/>
        <end position="137"/>
    </location>
</feature>
<dbReference type="PANTHER" id="PTHR48025:SF1">
    <property type="entry name" value="RRM DOMAIN-CONTAINING PROTEIN"/>
    <property type="match status" value="1"/>
</dbReference>
<evidence type="ECO:0000313" key="6">
    <source>
        <dbReference type="Proteomes" id="UP000287033"/>
    </source>
</evidence>
<dbReference type="OMA" id="FADQHSQ"/>
<gene>
    <name evidence="5" type="ORF">chiPu_0008341</name>
</gene>
<dbReference type="STRING" id="137246.A0A401SHM3"/>
<dbReference type="GO" id="GO:0003729">
    <property type="term" value="F:mRNA binding"/>
    <property type="evidence" value="ECO:0007669"/>
    <property type="project" value="TreeGrafter"/>
</dbReference>
<dbReference type="FunFam" id="3.30.70.330:FF:000116">
    <property type="entry name" value="Putative ribonucleoprotein PTB-binding 1"/>
    <property type="match status" value="1"/>
</dbReference>
<evidence type="ECO:0000256" key="3">
    <source>
        <dbReference type="SAM" id="MobiDB-lite"/>
    </source>
</evidence>
<dbReference type="InterPro" id="IPR012677">
    <property type="entry name" value="Nucleotide-bd_a/b_plait_sf"/>
</dbReference>
<evidence type="ECO:0000256" key="1">
    <source>
        <dbReference type="ARBA" id="ARBA00022884"/>
    </source>
</evidence>
<dbReference type="GO" id="GO:0005634">
    <property type="term" value="C:nucleus"/>
    <property type="evidence" value="ECO:0007669"/>
    <property type="project" value="TreeGrafter"/>
</dbReference>
<evidence type="ECO:0000313" key="5">
    <source>
        <dbReference type="EMBL" id="GCC29898.1"/>
    </source>
</evidence>
<reference evidence="5 6" key="1">
    <citation type="journal article" date="2018" name="Nat. Ecol. Evol.">
        <title>Shark genomes provide insights into elasmobranch evolution and the origin of vertebrates.</title>
        <authorList>
            <person name="Hara Y"/>
            <person name="Yamaguchi K"/>
            <person name="Onimaru K"/>
            <person name="Kadota M"/>
            <person name="Koyanagi M"/>
            <person name="Keeley SD"/>
            <person name="Tatsumi K"/>
            <person name="Tanaka K"/>
            <person name="Motone F"/>
            <person name="Kageyama Y"/>
            <person name="Nozu R"/>
            <person name="Adachi N"/>
            <person name="Nishimura O"/>
            <person name="Nakagawa R"/>
            <person name="Tanegashima C"/>
            <person name="Kiyatake I"/>
            <person name="Matsumoto R"/>
            <person name="Murakumo K"/>
            <person name="Nishida K"/>
            <person name="Terakita A"/>
            <person name="Kuratani S"/>
            <person name="Sato K"/>
            <person name="Hyodo S Kuraku.S."/>
        </authorList>
    </citation>
    <scope>NUCLEOTIDE SEQUENCE [LARGE SCALE GENOMIC DNA]</scope>
</reference>
<comment type="caution">
    <text evidence="5">The sequence shown here is derived from an EMBL/GenBank/DDBJ whole genome shotgun (WGS) entry which is preliminary data.</text>
</comment>
<dbReference type="AlphaFoldDB" id="A0A401SHM3"/>
<feature type="region of interest" description="Disordered" evidence="3">
    <location>
        <begin position="755"/>
        <end position="779"/>
    </location>
</feature>
<proteinExistence type="predicted"/>
<dbReference type="Pfam" id="PF00076">
    <property type="entry name" value="RRM_1"/>
    <property type="match status" value="1"/>
</dbReference>
<dbReference type="Proteomes" id="UP000287033">
    <property type="component" value="Unassembled WGS sequence"/>
</dbReference>
<dbReference type="SMART" id="SM00360">
    <property type="entry name" value="RRM"/>
    <property type="match status" value="3"/>
</dbReference>
<feature type="domain" description="RRM" evidence="4">
    <location>
        <begin position="139"/>
        <end position="217"/>
    </location>
</feature>
<keyword evidence="6" id="KW-1185">Reference proteome</keyword>
<dbReference type="InterPro" id="IPR050502">
    <property type="entry name" value="Euk_RNA-bind_prot"/>
</dbReference>
<dbReference type="FunFam" id="3.30.70.330:FF:000100">
    <property type="entry name" value="Putative ribonucleoprotein PTB-binding 1"/>
    <property type="match status" value="1"/>
</dbReference>
<dbReference type="OrthoDB" id="639027at2759"/>
<sequence>MAALPYPQAATAAATATTTTTTVAAEAASAFPRRGLGEEQLLPAVEPEEIERRLQRTREELSNRRKILVKNLRTDSSSSQEIHELLKDYELKYCYVDKNKGTAFITLLNGEQAQDVIHKFHKSTFQEREISVQLQPTDSLLCITQLPLSYTQQQFEELVRLYGNVERCFLVYNETTGHSKGYGFVEYMKKDSAARAKSELMGKQLGPCTLYVQWTDADHLSADFLHSKCLCIDKIPHDYKDTTELTELFSQMFKPVFCQLAQASGSHPSFAVVEYETADQAELVQRSTDGIFFGGSQARVSFCAPGPQGRSTLAALIAAQRLLLNSRKGLLPEPNPLQILNSLGNPAALQLLLRPYLHGYAGKKNILGNTSNMPVLPNPALTAALLQINQTQNAVLGNGLFQNLMRMQAAQQMLVNKENPAINNKPGLLGDPSVLLQTALGRGPTAMMNPGKGILADSPKGIPVPALPVEFTKVATQPLVGTLSFQSNQKLLGQNTNEHKSMLEKPNVVIGPSSVSASMTQAHLQGIPNSFLSSLTSQQKAQTQPKVSMSNAVWTTTMSNQTSLLGVPPPDLKIPNNPYLNFCNILPNLNLQVGNASKHNVGQQQTGVLESMLNPAISRAATAPEMLQTSTSQYAFDCYPEYTSSCGEYSQDAMQQWYQTYVPSHNSSEAFVAGCEKEQCEVSAPTFVQTSAAPVEMFYNQHTSVNTNVDYSMAVQVVPSYYAGSQTYYPGSIQSGQTTKGSPCATSQQSLAPGAGILGPAPMGNPMSNVKSPVTGQKRASSYLLPSPEVSPDGGYVGQHSQGLGGHYADSYYKKKRIF</sequence>
<dbReference type="PANTHER" id="PTHR48025">
    <property type="entry name" value="OS02G0815200 PROTEIN"/>
    <property type="match status" value="1"/>
</dbReference>
<dbReference type="InterPro" id="IPR035979">
    <property type="entry name" value="RBD_domain_sf"/>
</dbReference>
<evidence type="ECO:0000256" key="2">
    <source>
        <dbReference type="PROSITE-ProRule" id="PRU00176"/>
    </source>
</evidence>
<dbReference type="Gene3D" id="3.30.70.330">
    <property type="match status" value="3"/>
</dbReference>
<dbReference type="InterPro" id="IPR000504">
    <property type="entry name" value="RRM_dom"/>
</dbReference>
<organism evidence="5 6">
    <name type="scientific">Chiloscyllium punctatum</name>
    <name type="common">Brownbanded bambooshark</name>
    <name type="synonym">Hemiscyllium punctatum</name>
    <dbReference type="NCBI Taxonomy" id="137246"/>
    <lineage>
        <taxon>Eukaryota</taxon>
        <taxon>Metazoa</taxon>
        <taxon>Chordata</taxon>
        <taxon>Craniata</taxon>
        <taxon>Vertebrata</taxon>
        <taxon>Chondrichthyes</taxon>
        <taxon>Elasmobranchii</taxon>
        <taxon>Galeomorphii</taxon>
        <taxon>Galeoidea</taxon>
        <taxon>Orectolobiformes</taxon>
        <taxon>Hemiscylliidae</taxon>
        <taxon>Chiloscyllium</taxon>
    </lineage>
</organism>
<name>A0A401SHM3_CHIPU</name>
<feature type="compositionally biased region" description="Polar residues" evidence="3">
    <location>
        <begin position="766"/>
        <end position="779"/>
    </location>
</feature>
<dbReference type="EMBL" id="BEZZ01000271">
    <property type="protein sequence ID" value="GCC29898.1"/>
    <property type="molecule type" value="Genomic_DNA"/>
</dbReference>